<organism evidence="15 16">
    <name type="scientific">Phaeodactylum tricornutum (strain CCAP 1055/1)</name>
    <dbReference type="NCBI Taxonomy" id="556484"/>
    <lineage>
        <taxon>Eukaryota</taxon>
        <taxon>Sar</taxon>
        <taxon>Stramenopiles</taxon>
        <taxon>Ochrophyta</taxon>
        <taxon>Bacillariophyta</taxon>
        <taxon>Bacillariophyceae</taxon>
        <taxon>Bacillariophycidae</taxon>
        <taxon>Naviculales</taxon>
        <taxon>Phaeodactylaceae</taxon>
        <taxon>Phaeodactylum</taxon>
    </lineage>
</organism>
<evidence type="ECO:0000256" key="9">
    <source>
        <dbReference type="ARBA" id="ARBA00023173"/>
    </source>
</evidence>
<protein>
    <recommendedName>
        <fullName evidence="17">Transmembrane protein</fullName>
    </recommendedName>
</protein>
<keyword evidence="4" id="KW-1003">Cell membrane</keyword>
<evidence type="ECO:0000256" key="5">
    <source>
        <dbReference type="ARBA" id="ARBA00022692"/>
    </source>
</evidence>
<evidence type="ECO:0000256" key="3">
    <source>
        <dbReference type="ARBA" id="ARBA00022448"/>
    </source>
</evidence>
<feature type="transmembrane region" description="Helical" evidence="14">
    <location>
        <begin position="580"/>
        <end position="602"/>
    </location>
</feature>
<evidence type="ECO:0000256" key="6">
    <source>
        <dbReference type="ARBA" id="ARBA00022989"/>
    </source>
</evidence>
<dbReference type="Proteomes" id="UP000000759">
    <property type="component" value="Chromosome 30"/>
</dbReference>
<keyword evidence="7" id="KW-0406">Ion transport</keyword>
<dbReference type="AlphaFoldDB" id="B7GEA8"/>
<reference evidence="16" key="2">
    <citation type="submission" date="2008-08" db="EMBL/GenBank/DDBJ databases">
        <authorList>
            <consortium name="Diatom Consortium"/>
            <person name="Grigoriev I."/>
            <person name="Grimwood J."/>
            <person name="Kuo A."/>
            <person name="Otillar R.P."/>
            <person name="Salamov A."/>
            <person name="Detter J.C."/>
            <person name="Lindquist E."/>
            <person name="Shapiro H."/>
            <person name="Lucas S."/>
            <person name="Glavina del Rio T."/>
            <person name="Pitluck S."/>
            <person name="Rokhsar D."/>
            <person name="Bowler C."/>
        </authorList>
    </citation>
    <scope>GENOME REANNOTATION</scope>
    <source>
        <strain evidence="16">CCAP 1055/1</strain>
    </source>
</reference>
<dbReference type="GeneID" id="7199286"/>
<keyword evidence="16" id="KW-1185">Reference proteome</keyword>
<keyword evidence="10" id="KW-0325">Glycoprotein</keyword>
<keyword evidence="12" id="KW-0407">Ion channel</keyword>
<dbReference type="RefSeq" id="XP_002185452.1">
    <property type="nucleotide sequence ID" value="XM_002185416.1"/>
</dbReference>
<comment type="similarity">
    <text evidence="2">Belongs to the tweety family.</text>
</comment>
<gene>
    <name evidence="15" type="ORF">PHATRDRAFT_50503</name>
</gene>
<feature type="compositionally biased region" description="Polar residues" evidence="13">
    <location>
        <begin position="140"/>
        <end position="169"/>
    </location>
</feature>
<dbReference type="OrthoDB" id="46402at2759"/>
<keyword evidence="5 14" id="KW-0812">Transmembrane</keyword>
<dbReference type="PANTHER" id="PTHR12424">
    <property type="entry name" value="TWEETY-RELATED"/>
    <property type="match status" value="1"/>
</dbReference>
<evidence type="ECO:0008006" key="17">
    <source>
        <dbReference type="Google" id="ProtNLM"/>
    </source>
</evidence>
<evidence type="ECO:0000256" key="13">
    <source>
        <dbReference type="SAM" id="MobiDB-lite"/>
    </source>
</evidence>
<feature type="transmembrane region" description="Helical" evidence="14">
    <location>
        <begin position="215"/>
        <end position="235"/>
    </location>
</feature>
<dbReference type="EMBL" id="CM000632">
    <property type="protein sequence ID" value="EEC43121.1"/>
    <property type="molecule type" value="Genomic_DNA"/>
</dbReference>
<accession>B7GEA8</accession>
<sequence>MELNDSGEYFCPADNRTFIDISPILFSSPTLVNRVCIFAAVHRNAPRFGHTSDIDQLISGSSEEGRNYVVGVLSCAIAMFIFFLLWIAILAVFKCMGPKRVGLLSGYRVYRPEPPAPQDYYDESARNVKHSEDDEDMEAPSQSSFLAQGSTKQHNINKSTTGNYRPQSASEEEWARPDGAVVVKYGPVEDDTVYRSELQDWKVEVRKVEGRLRNARIVVVVSGLCSLVFIAFFYFQGIHHLRQSFINSRATVQEAVRLADDAVALIDNYSKLQSRVLVNATEFAVEINNICPLVKPEICSNFSNTSDIFATSAELACDITDIPNGSILVSFIEVGKQFLFDNLDDIQGDLEELSSIFKSADENIARFSWAYYVAAGCAGLLAVLVVFMMKGVLIAWKGKTTGGCARAFRRLLRSYFLVPAFVFVTFMSWVFSMIFVLGSVTASDMCVESPDPRMTSLLKQFEHRFNTVVYEFATYYVAGCPIASVPLDFEKHIAILLGYLAQVSAVSEAIKEDPSDFLDVCGGDPNTIDRLAFTMQNQVCLLTGSLYDIQEYFACDNWHPLYRKAVYDAVCYNGTAGLHWVALSQFFIVTFAMVMLTLRVAFYELEDEKQVLQNRQSWIACLSCGSARRT</sequence>
<reference evidence="15 16" key="1">
    <citation type="journal article" date="2008" name="Nature">
        <title>The Phaeodactylum genome reveals the evolutionary history of diatom genomes.</title>
        <authorList>
            <person name="Bowler C."/>
            <person name="Allen A.E."/>
            <person name="Badger J.H."/>
            <person name="Grimwood J."/>
            <person name="Jabbari K."/>
            <person name="Kuo A."/>
            <person name="Maheswari U."/>
            <person name="Martens C."/>
            <person name="Maumus F."/>
            <person name="Otillar R.P."/>
            <person name="Rayko E."/>
            <person name="Salamov A."/>
            <person name="Vandepoele K."/>
            <person name="Beszteri B."/>
            <person name="Gruber A."/>
            <person name="Heijde M."/>
            <person name="Katinka M."/>
            <person name="Mock T."/>
            <person name="Valentin K."/>
            <person name="Verret F."/>
            <person name="Berges J.A."/>
            <person name="Brownlee C."/>
            <person name="Cadoret J.P."/>
            <person name="Chiovitti A."/>
            <person name="Choi C.J."/>
            <person name="Coesel S."/>
            <person name="De Martino A."/>
            <person name="Detter J.C."/>
            <person name="Durkin C."/>
            <person name="Falciatore A."/>
            <person name="Fournet J."/>
            <person name="Haruta M."/>
            <person name="Huysman M.J."/>
            <person name="Jenkins B.D."/>
            <person name="Jiroutova K."/>
            <person name="Jorgensen R.E."/>
            <person name="Joubert Y."/>
            <person name="Kaplan A."/>
            <person name="Kroger N."/>
            <person name="Kroth P.G."/>
            <person name="La Roche J."/>
            <person name="Lindquist E."/>
            <person name="Lommer M."/>
            <person name="Martin-Jezequel V."/>
            <person name="Lopez P.J."/>
            <person name="Lucas S."/>
            <person name="Mangogna M."/>
            <person name="McGinnis K."/>
            <person name="Medlin L.K."/>
            <person name="Montsant A."/>
            <person name="Oudot-Le Secq M.P."/>
            <person name="Napoli C."/>
            <person name="Obornik M."/>
            <person name="Parker M.S."/>
            <person name="Petit J.L."/>
            <person name="Porcel B.M."/>
            <person name="Poulsen N."/>
            <person name="Robison M."/>
            <person name="Rychlewski L."/>
            <person name="Rynearson T.A."/>
            <person name="Schmutz J."/>
            <person name="Shapiro H."/>
            <person name="Siaut M."/>
            <person name="Stanley M."/>
            <person name="Sussman M.R."/>
            <person name="Taylor A.R."/>
            <person name="Vardi A."/>
            <person name="von Dassow P."/>
            <person name="Vyverman W."/>
            <person name="Willis A."/>
            <person name="Wyrwicz L.S."/>
            <person name="Rokhsar D.S."/>
            <person name="Weissenbach J."/>
            <person name="Armbrust E.V."/>
            <person name="Green B.R."/>
            <person name="Van de Peer Y."/>
            <person name="Grigoriev I.V."/>
        </authorList>
    </citation>
    <scope>NUCLEOTIDE SEQUENCE [LARGE SCALE GENOMIC DNA]</scope>
    <source>
        <strain evidence="15 16">CCAP 1055/1</strain>
    </source>
</reference>
<dbReference type="PaxDb" id="2850-Phatr50503"/>
<evidence type="ECO:0000313" key="15">
    <source>
        <dbReference type="EMBL" id="EEC43121.1"/>
    </source>
</evidence>
<dbReference type="KEGG" id="pti:PHATRDRAFT_50503"/>
<evidence type="ECO:0000256" key="14">
    <source>
        <dbReference type="SAM" id="Phobius"/>
    </source>
</evidence>
<dbReference type="InParanoid" id="B7GEA8"/>
<evidence type="ECO:0000313" key="16">
    <source>
        <dbReference type="Proteomes" id="UP000000759"/>
    </source>
</evidence>
<name>B7GEA8_PHATC</name>
<dbReference type="InterPro" id="IPR006990">
    <property type="entry name" value="Tweety"/>
</dbReference>
<keyword evidence="6 14" id="KW-1133">Transmembrane helix</keyword>
<proteinExistence type="inferred from homology"/>
<evidence type="ECO:0000256" key="11">
    <source>
        <dbReference type="ARBA" id="ARBA00023214"/>
    </source>
</evidence>
<keyword evidence="9" id="KW-0869">Chloride channel</keyword>
<dbReference type="eggNOG" id="ENOG502SUGR">
    <property type="taxonomic scope" value="Eukaryota"/>
</dbReference>
<dbReference type="GO" id="GO:0005886">
    <property type="term" value="C:plasma membrane"/>
    <property type="evidence" value="ECO:0007669"/>
    <property type="project" value="UniProtKB-SubCell"/>
</dbReference>
<evidence type="ECO:0000256" key="8">
    <source>
        <dbReference type="ARBA" id="ARBA00023136"/>
    </source>
</evidence>
<evidence type="ECO:0000256" key="12">
    <source>
        <dbReference type="ARBA" id="ARBA00023303"/>
    </source>
</evidence>
<feature type="transmembrane region" description="Helical" evidence="14">
    <location>
        <begin position="68"/>
        <end position="93"/>
    </location>
</feature>
<evidence type="ECO:0000256" key="4">
    <source>
        <dbReference type="ARBA" id="ARBA00022475"/>
    </source>
</evidence>
<comment type="subcellular location">
    <subcellularLocation>
        <location evidence="1">Cell membrane</location>
        <topology evidence="1">Multi-pass membrane protein</topology>
    </subcellularLocation>
</comment>
<keyword evidence="8 14" id="KW-0472">Membrane</keyword>
<dbReference type="GO" id="GO:0034707">
    <property type="term" value="C:chloride channel complex"/>
    <property type="evidence" value="ECO:0007669"/>
    <property type="project" value="UniProtKB-KW"/>
</dbReference>
<dbReference type="PANTHER" id="PTHR12424:SF19">
    <property type="entry name" value="INTEGRASE ZINC-BINDING DOMAIN-CONTAINING PROTEIN"/>
    <property type="match status" value="1"/>
</dbReference>
<feature type="region of interest" description="Disordered" evidence="13">
    <location>
        <begin position="127"/>
        <end position="173"/>
    </location>
</feature>
<evidence type="ECO:0000256" key="10">
    <source>
        <dbReference type="ARBA" id="ARBA00023180"/>
    </source>
</evidence>
<keyword evidence="11" id="KW-0868">Chloride</keyword>
<evidence type="ECO:0000256" key="7">
    <source>
        <dbReference type="ARBA" id="ARBA00023065"/>
    </source>
</evidence>
<feature type="transmembrane region" description="Helical" evidence="14">
    <location>
        <begin position="369"/>
        <end position="396"/>
    </location>
</feature>
<evidence type="ECO:0000256" key="2">
    <source>
        <dbReference type="ARBA" id="ARBA00009849"/>
    </source>
</evidence>
<dbReference type="HOGENOM" id="CLU_485328_0_0_1"/>
<keyword evidence="3" id="KW-0813">Transport</keyword>
<dbReference type="GO" id="GO:0005254">
    <property type="term" value="F:chloride channel activity"/>
    <property type="evidence" value="ECO:0007669"/>
    <property type="project" value="UniProtKB-KW"/>
</dbReference>
<feature type="transmembrane region" description="Helical" evidence="14">
    <location>
        <begin position="416"/>
        <end position="440"/>
    </location>
</feature>
<dbReference type="OMA" id="AELACDI"/>
<evidence type="ECO:0000256" key="1">
    <source>
        <dbReference type="ARBA" id="ARBA00004651"/>
    </source>
</evidence>